<keyword evidence="2" id="KW-1185">Reference proteome</keyword>
<dbReference type="Proteomes" id="UP000538931">
    <property type="component" value="Unassembled WGS sequence"/>
</dbReference>
<evidence type="ECO:0000313" key="1">
    <source>
        <dbReference type="EMBL" id="MBA4503740.1"/>
    </source>
</evidence>
<accession>A0A7W1X0P4</accession>
<protein>
    <submittedName>
        <fullName evidence="1">2'-5' RNA ligase family protein</fullName>
    </submittedName>
</protein>
<dbReference type="Pfam" id="PF13563">
    <property type="entry name" value="2_5_RNA_ligase2"/>
    <property type="match status" value="1"/>
</dbReference>
<comment type="caution">
    <text evidence="1">The sequence shown here is derived from an EMBL/GenBank/DDBJ whole genome shotgun (WGS) entry which is preliminary data.</text>
</comment>
<sequence>MNRRPTHTLATELRDFPEWHRGIRHYAVWTLPVDDQAWQQRLAHLQHRLSPFLHPGYVRQPHITLFAAGLVDNRHFPPDRARQQAHVLRQLELSAIQLRATAVSTFTTAPWLGIQPVDNSLLYIRQALAKVIPEDAPADHYQPHITLGFYQQAYALEVIHTHLAALNHTLPPLPPLSIKRVELCYYATHEMQGRLTVADSVELNTPTRADASPEALDPLEAIKQMRKDQLRVCALKQQAELERLITDAAPTNEDSPTPRS</sequence>
<evidence type="ECO:0000313" key="2">
    <source>
        <dbReference type="Proteomes" id="UP000538931"/>
    </source>
</evidence>
<organism evidence="1 2">
    <name type="scientific">Marinobacterium marinum</name>
    <dbReference type="NCBI Taxonomy" id="2756129"/>
    <lineage>
        <taxon>Bacteria</taxon>
        <taxon>Pseudomonadati</taxon>
        <taxon>Pseudomonadota</taxon>
        <taxon>Gammaproteobacteria</taxon>
        <taxon>Oceanospirillales</taxon>
        <taxon>Oceanospirillaceae</taxon>
        <taxon>Marinobacterium</taxon>
    </lineage>
</organism>
<dbReference type="GO" id="GO:0016874">
    <property type="term" value="F:ligase activity"/>
    <property type="evidence" value="ECO:0007669"/>
    <property type="project" value="UniProtKB-KW"/>
</dbReference>
<keyword evidence="1" id="KW-0436">Ligase</keyword>
<name>A0A7W1X0P4_9GAMM</name>
<reference evidence="1 2" key="1">
    <citation type="submission" date="2020-07" db="EMBL/GenBank/DDBJ databases">
        <title>Bacterium isolated from marien macroalgae.</title>
        <authorList>
            <person name="Zhu K."/>
            <person name="Lu D."/>
            <person name="Du Z."/>
        </authorList>
    </citation>
    <scope>NUCLEOTIDE SEQUENCE [LARGE SCALE GENOMIC DNA]</scope>
    <source>
        <strain evidence="1 2">3-1745</strain>
    </source>
</reference>
<dbReference type="Gene3D" id="3.90.1140.10">
    <property type="entry name" value="Cyclic phosphodiesterase"/>
    <property type="match status" value="1"/>
</dbReference>
<dbReference type="InterPro" id="IPR009097">
    <property type="entry name" value="Cyclic_Pdiesterase"/>
</dbReference>
<gene>
    <name evidence="1" type="ORF">H1S06_15380</name>
</gene>
<dbReference type="AlphaFoldDB" id="A0A7W1X0P4"/>
<dbReference type="EMBL" id="JACEMT010000055">
    <property type="protein sequence ID" value="MBA4503740.1"/>
    <property type="molecule type" value="Genomic_DNA"/>
</dbReference>
<dbReference type="SUPFAM" id="SSF55144">
    <property type="entry name" value="LigT-like"/>
    <property type="match status" value="1"/>
</dbReference>
<proteinExistence type="predicted"/>
<dbReference type="RefSeq" id="WP_181741809.1">
    <property type="nucleotide sequence ID" value="NZ_JACEMT010000055.1"/>
</dbReference>